<dbReference type="EMBL" id="QREG01000003">
    <property type="protein sequence ID" value="REE01501.1"/>
    <property type="molecule type" value="Genomic_DNA"/>
</dbReference>
<sequence>MFSSVILLGGVQASESVDSLYRQLSDVERVQQLLWADYSQSQSPIYERDFAGIYFDKPLQTAVTRANQLIAVQLDDRLNPLLNELHNLPDLYTLASLSRSDLLSTYFHYLKSVSQDRGIDFLVLPPMPDTLNRSALVLRQMQAHDPAFFLAREQLAFEPVRKRKEMAQLLQENLFWVMSTEEQSEVQRKLSRYAERLLDETPVEVRVKRMLRLRHEPRTLKPARPLPNQLGMAMSRASVVPLQREHGVLPLEVDTVCFLTNEPYGATANMLRKYAYVITEYVGINHAKAPIVLDNNAFVPEGLSTEGRQLIFIGEISHAKDLLSQLDAALLYSLESDIYNYLIPQQLFGATEATGKLPYDFPELAGFSNEPVAGKLKLGYAHPEMSGLDKEARDKIEAIVGEAIQTGSTPGAQLAIAVDGSIVLDEAYGFLTYDSLLPVDRSTLYDLASVTKVSATLLAVMKLYEQGKIHLDSSLSHYLPAYQESNKSDITIRALLAHNAGLRPYVPFWQKALSADRLEAFYYETEADLLSDKRSYGIRPTPVLIDSLKNWIVQSRLLNYDSVPHYSYSDIGFMVLHQVVEAVSGESMESFLTKHFYQPLGLTRLAFNPLEKGFDLFEIAPTEYDYYFRDELVWGVVHDRNAAVFGGVAGHAGLFANAHELLVVLQTLLQGGSYAEQQLLSPTTIDYFNRRFFPDNRRALGWDKKDDRLGNASRLATEQSFGHTGFTGTMVWADPAYNLIFVFLSNRIHPNADNYQLITRDIRTRIQDVVYEALLAKWMN</sequence>
<dbReference type="Gene3D" id="3.40.710.10">
    <property type="entry name" value="DD-peptidase/beta-lactamase superfamily"/>
    <property type="match status" value="1"/>
</dbReference>
<dbReference type="PANTHER" id="PTHR43283">
    <property type="entry name" value="BETA-LACTAMASE-RELATED"/>
    <property type="match status" value="1"/>
</dbReference>
<protein>
    <submittedName>
        <fullName evidence="3">CubicO group peptidase (Beta-lactamase class C family)</fullName>
    </submittedName>
</protein>
<dbReference type="InterPro" id="IPR012338">
    <property type="entry name" value="Beta-lactam/transpept-like"/>
</dbReference>
<accession>A0A3D9L6K4</accession>
<comment type="caution">
    <text evidence="3">The sequence shown here is derived from an EMBL/GenBank/DDBJ whole genome shotgun (WGS) entry which is preliminary data.</text>
</comment>
<dbReference type="GO" id="GO:0016787">
    <property type="term" value="F:hydrolase activity"/>
    <property type="evidence" value="ECO:0007669"/>
    <property type="project" value="UniProtKB-KW"/>
</dbReference>
<evidence type="ECO:0000259" key="2">
    <source>
        <dbReference type="Pfam" id="PF00144"/>
    </source>
</evidence>
<organism evidence="3 4">
    <name type="scientific">Marinoscillum furvescens DSM 4134</name>
    <dbReference type="NCBI Taxonomy" id="1122208"/>
    <lineage>
        <taxon>Bacteria</taxon>
        <taxon>Pseudomonadati</taxon>
        <taxon>Bacteroidota</taxon>
        <taxon>Cytophagia</taxon>
        <taxon>Cytophagales</taxon>
        <taxon>Reichenbachiellaceae</taxon>
        <taxon>Marinoscillum</taxon>
    </lineage>
</organism>
<proteinExistence type="predicted"/>
<dbReference type="PANTHER" id="PTHR43283:SF11">
    <property type="entry name" value="BETA-LACTAMASE-RELATED DOMAIN-CONTAINING PROTEIN"/>
    <property type="match status" value="1"/>
</dbReference>
<reference evidence="3 4" key="1">
    <citation type="submission" date="2018-07" db="EMBL/GenBank/DDBJ databases">
        <title>Genomic Encyclopedia of Type Strains, Phase IV (KMG-IV): sequencing the most valuable type-strain genomes for metagenomic binning, comparative biology and taxonomic classification.</title>
        <authorList>
            <person name="Goeker M."/>
        </authorList>
    </citation>
    <scope>NUCLEOTIDE SEQUENCE [LARGE SCALE GENOMIC DNA]</scope>
    <source>
        <strain evidence="3 4">DSM 4134</strain>
    </source>
</reference>
<keyword evidence="4" id="KW-1185">Reference proteome</keyword>
<evidence type="ECO:0000256" key="1">
    <source>
        <dbReference type="ARBA" id="ARBA00022801"/>
    </source>
</evidence>
<dbReference type="Proteomes" id="UP000256779">
    <property type="component" value="Unassembled WGS sequence"/>
</dbReference>
<evidence type="ECO:0000313" key="3">
    <source>
        <dbReference type="EMBL" id="REE01501.1"/>
    </source>
</evidence>
<evidence type="ECO:0000313" key="4">
    <source>
        <dbReference type="Proteomes" id="UP000256779"/>
    </source>
</evidence>
<name>A0A3D9L6K4_MARFU</name>
<gene>
    <name evidence="3" type="ORF">C7460_10317</name>
</gene>
<dbReference type="Pfam" id="PF00144">
    <property type="entry name" value="Beta-lactamase"/>
    <property type="match status" value="1"/>
</dbReference>
<dbReference type="SUPFAM" id="SSF56601">
    <property type="entry name" value="beta-lactamase/transpeptidase-like"/>
    <property type="match status" value="1"/>
</dbReference>
<feature type="domain" description="Beta-lactamase-related" evidence="2">
    <location>
        <begin position="397"/>
        <end position="755"/>
    </location>
</feature>
<dbReference type="InterPro" id="IPR050789">
    <property type="entry name" value="Diverse_Enzym_Activities"/>
</dbReference>
<dbReference type="InterPro" id="IPR001466">
    <property type="entry name" value="Beta-lactam-related"/>
</dbReference>
<dbReference type="AlphaFoldDB" id="A0A3D9L6K4"/>
<keyword evidence="1" id="KW-0378">Hydrolase</keyword>